<accession>A0ABV1TFS4</accession>
<name>A0ABV1TFS4_9ACTN</name>
<feature type="region of interest" description="Disordered" evidence="1">
    <location>
        <begin position="55"/>
        <end position="93"/>
    </location>
</feature>
<gene>
    <name evidence="2" type="ORF">ABT211_16550</name>
</gene>
<proteinExistence type="predicted"/>
<keyword evidence="3" id="KW-1185">Reference proteome</keyword>
<dbReference type="RefSeq" id="WP_351957484.1">
    <property type="nucleotide sequence ID" value="NZ_JBEOZM010000006.1"/>
</dbReference>
<organism evidence="2 3">
    <name type="scientific">Streptomyces sp. 900105755</name>
    <dbReference type="NCBI Taxonomy" id="3154389"/>
    <lineage>
        <taxon>Bacteria</taxon>
        <taxon>Bacillati</taxon>
        <taxon>Actinomycetota</taxon>
        <taxon>Actinomycetes</taxon>
        <taxon>Kitasatosporales</taxon>
        <taxon>Streptomycetaceae</taxon>
        <taxon>Streptomyces</taxon>
    </lineage>
</organism>
<comment type="caution">
    <text evidence="2">The sequence shown here is derived from an EMBL/GenBank/DDBJ whole genome shotgun (WGS) entry which is preliminary data.</text>
</comment>
<evidence type="ECO:0000256" key="1">
    <source>
        <dbReference type="SAM" id="MobiDB-lite"/>
    </source>
</evidence>
<feature type="compositionally biased region" description="Low complexity" evidence="1">
    <location>
        <begin position="75"/>
        <end position="86"/>
    </location>
</feature>
<dbReference type="EMBL" id="JBEOZM010000006">
    <property type="protein sequence ID" value="MER6268890.1"/>
    <property type="molecule type" value="Genomic_DNA"/>
</dbReference>
<protein>
    <recommendedName>
        <fullName evidence="4">Lipoprotein</fullName>
    </recommendedName>
</protein>
<sequence length="250" mass="26472">MKFAVAKPGIPQIPFALLPNFILTGESTVKRRTLPVAAALAATAALLLTACGGGDDSSKDKNDKIAGAGTGGSGSPSPSASPSAPADKNAPAFNFPSDIKVTVDRESTGDATKDAVLRDVAYAAQARIEAFGTGDGQTANVNRYFAANARIFWVNRVAEFKKEGLTVTGQYRYYGFEVTDIASGKAAARYCEDQGKAYDKVIKTGKVQRTKPSDKSFVLYTVQAQRDSVGDWQVAQQSWKKGDAACVQSQ</sequence>
<evidence type="ECO:0000313" key="3">
    <source>
        <dbReference type="Proteomes" id="UP001490365"/>
    </source>
</evidence>
<evidence type="ECO:0000313" key="2">
    <source>
        <dbReference type="EMBL" id="MER6268890.1"/>
    </source>
</evidence>
<reference evidence="2 3" key="1">
    <citation type="submission" date="2024-06" db="EMBL/GenBank/DDBJ databases">
        <title>The Natural Products Discovery Center: Release of the First 8490 Sequenced Strains for Exploring Actinobacteria Biosynthetic Diversity.</title>
        <authorList>
            <person name="Kalkreuter E."/>
            <person name="Kautsar S.A."/>
            <person name="Yang D."/>
            <person name="Bader C.D."/>
            <person name="Teijaro C.N."/>
            <person name="Fluegel L."/>
            <person name="Davis C.M."/>
            <person name="Simpson J.R."/>
            <person name="Lauterbach L."/>
            <person name="Steele A.D."/>
            <person name="Gui C."/>
            <person name="Meng S."/>
            <person name="Li G."/>
            <person name="Viehrig K."/>
            <person name="Ye F."/>
            <person name="Su P."/>
            <person name="Kiefer A.F."/>
            <person name="Nichols A."/>
            <person name="Cepeda A.J."/>
            <person name="Yan W."/>
            <person name="Fan B."/>
            <person name="Jiang Y."/>
            <person name="Adhikari A."/>
            <person name="Zheng C.-J."/>
            <person name="Schuster L."/>
            <person name="Cowan T.M."/>
            <person name="Smanski M.J."/>
            <person name="Chevrette M.G."/>
            <person name="De Carvalho L.P.S."/>
            <person name="Shen B."/>
        </authorList>
    </citation>
    <scope>NUCLEOTIDE SEQUENCE [LARGE SCALE GENOMIC DNA]</scope>
    <source>
        <strain evidence="2 3">NPDC001694</strain>
    </source>
</reference>
<dbReference type="Proteomes" id="UP001490365">
    <property type="component" value="Unassembled WGS sequence"/>
</dbReference>
<evidence type="ECO:0008006" key="4">
    <source>
        <dbReference type="Google" id="ProtNLM"/>
    </source>
</evidence>